<evidence type="ECO:0000313" key="2">
    <source>
        <dbReference type="EMBL" id="CAI9962065.1"/>
    </source>
</evidence>
<dbReference type="Proteomes" id="UP001642409">
    <property type="component" value="Unassembled WGS sequence"/>
</dbReference>
<accession>A0AA86UKS0</accession>
<proteinExistence type="predicted"/>
<evidence type="ECO:0000256" key="1">
    <source>
        <dbReference type="SAM" id="SignalP"/>
    </source>
</evidence>
<reference evidence="3 4" key="2">
    <citation type="submission" date="2024-07" db="EMBL/GenBank/DDBJ databases">
        <authorList>
            <person name="Akdeniz Z."/>
        </authorList>
    </citation>
    <scope>NUCLEOTIDE SEQUENCE [LARGE SCALE GENOMIC DNA]</scope>
</reference>
<feature type="chain" id="PRO_5041705175" evidence="1">
    <location>
        <begin position="21"/>
        <end position="218"/>
    </location>
</feature>
<reference evidence="2" key="1">
    <citation type="submission" date="2023-06" db="EMBL/GenBank/DDBJ databases">
        <authorList>
            <person name="Kurt Z."/>
        </authorList>
    </citation>
    <scope>NUCLEOTIDE SEQUENCE</scope>
</reference>
<dbReference type="EMBL" id="CAXDID020000007">
    <property type="protein sequence ID" value="CAL5976394.1"/>
    <property type="molecule type" value="Genomic_DNA"/>
</dbReference>
<evidence type="ECO:0000313" key="4">
    <source>
        <dbReference type="Proteomes" id="UP001642409"/>
    </source>
</evidence>
<name>A0AA86UKS0_9EUKA</name>
<gene>
    <name evidence="3" type="ORF">HINF_LOCUS3794</name>
    <name evidence="2" type="ORF">HINF_LOCUS49710</name>
</gene>
<dbReference type="EMBL" id="CATOUU010000952">
    <property type="protein sequence ID" value="CAI9962065.1"/>
    <property type="molecule type" value="Genomic_DNA"/>
</dbReference>
<sequence>MGWIYVHLTQACLLFHCGHYAVVDLVSKALSKMEQDNCSQTELQEIFNQLHIDLLIHGRFGLAMSRCVRKRAVNMLVFQTQIARFTKLLEHDERELKADELVTLSNVMYQKFGIVFNTVNILKFKARELPDRLKGKSLSDQYATVNIAVCQYLKLLKSLTVSEAYIERLFSYLGRATENRGRDSLKLETFQSLCYLKINGTLEEAIKKLAQEEQEQEV</sequence>
<feature type="signal peptide" evidence="1">
    <location>
        <begin position="1"/>
        <end position="20"/>
    </location>
</feature>
<keyword evidence="4" id="KW-1185">Reference proteome</keyword>
<comment type="caution">
    <text evidence="2">The sequence shown here is derived from an EMBL/GenBank/DDBJ whole genome shotgun (WGS) entry which is preliminary data.</text>
</comment>
<dbReference type="AlphaFoldDB" id="A0AA86UKS0"/>
<protein>
    <submittedName>
        <fullName evidence="2">Uncharacterized protein</fullName>
    </submittedName>
</protein>
<evidence type="ECO:0000313" key="3">
    <source>
        <dbReference type="EMBL" id="CAL5976394.1"/>
    </source>
</evidence>
<organism evidence="2">
    <name type="scientific">Hexamita inflata</name>
    <dbReference type="NCBI Taxonomy" id="28002"/>
    <lineage>
        <taxon>Eukaryota</taxon>
        <taxon>Metamonada</taxon>
        <taxon>Diplomonadida</taxon>
        <taxon>Hexamitidae</taxon>
        <taxon>Hexamitinae</taxon>
        <taxon>Hexamita</taxon>
    </lineage>
</organism>
<keyword evidence="1" id="KW-0732">Signal</keyword>